<accession>A0ABD2XAR7</accession>
<sequence length="85" mass="10007">MRIFRAICASRRVTHNMPRVIVIQTLVMRTCVKITSAHVVQNVTLQQENVRRYRKDVSLAPCNVYYNNIFDSVINFQLLTLFFCK</sequence>
<evidence type="ECO:0000313" key="1">
    <source>
        <dbReference type="EMBL" id="KAL3402225.1"/>
    </source>
</evidence>
<reference evidence="1 2" key="1">
    <citation type="journal article" date="2024" name="bioRxiv">
        <title>A reference genome for Trichogramma kaykai: A tiny desert-dwelling parasitoid wasp with competing sex-ratio distorters.</title>
        <authorList>
            <person name="Culotta J."/>
            <person name="Lindsey A.R."/>
        </authorList>
    </citation>
    <scope>NUCLEOTIDE SEQUENCE [LARGE SCALE GENOMIC DNA]</scope>
    <source>
        <strain evidence="1 2">KSX58</strain>
    </source>
</reference>
<name>A0ABD2XAR7_9HYME</name>
<evidence type="ECO:0000313" key="2">
    <source>
        <dbReference type="Proteomes" id="UP001627154"/>
    </source>
</evidence>
<organism evidence="1 2">
    <name type="scientific">Trichogramma kaykai</name>
    <dbReference type="NCBI Taxonomy" id="54128"/>
    <lineage>
        <taxon>Eukaryota</taxon>
        <taxon>Metazoa</taxon>
        <taxon>Ecdysozoa</taxon>
        <taxon>Arthropoda</taxon>
        <taxon>Hexapoda</taxon>
        <taxon>Insecta</taxon>
        <taxon>Pterygota</taxon>
        <taxon>Neoptera</taxon>
        <taxon>Endopterygota</taxon>
        <taxon>Hymenoptera</taxon>
        <taxon>Apocrita</taxon>
        <taxon>Proctotrupomorpha</taxon>
        <taxon>Chalcidoidea</taxon>
        <taxon>Trichogrammatidae</taxon>
        <taxon>Trichogramma</taxon>
    </lineage>
</organism>
<dbReference type="EMBL" id="JBJJXI010000037">
    <property type="protein sequence ID" value="KAL3402225.1"/>
    <property type="molecule type" value="Genomic_DNA"/>
</dbReference>
<dbReference type="Proteomes" id="UP001627154">
    <property type="component" value="Unassembled WGS sequence"/>
</dbReference>
<evidence type="ECO:0008006" key="3">
    <source>
        <dbReference type="Google" id="ProtNLM"/>
    </source>
</evidence>
<proteinExistence type="predicted"/>
<comment type="caution">
    <text evidence="1">The sequence shown here is derived from an EMBL/GenBank/DDBJ whole genome shotgun (WGS) entry which is preliminary data.</text>
</comment>
<protein>
    <recommendedName>
        <fullName evidence="3">Secreted protein</fullName>
    </recommendedName>
</protein>
<keyword evidence="2" id="KW-1185">Reference proteome</keyword>
<dbReference type="AlphaFoldDB" id="A0ABD2XAR7"/>
<gene>
    <name evidence="1" type="ORF">TKK_004758</name>
</gene>